<dbReference type="InterPro" id="IPR002656">
    <property type="entry name" value="Acyl_transf_3_dom"/>
</dbReference>
<feature type="transmembrane region" description="Helical" evidence="1">
    <location>
        <begin position="256"/>
        <end position="275"/>
    </location>
</feature>
<feature type="transmembrane region" description="Helical" evidence="1">
    <location>
        <begin position="330"/>
        <end position="350"/>
    </location>
</feature>
<dbReference type="OrthoDB" id="5504996at2"/>
<feature type="transmembrane region" description="Helical" evidence="1">
    <location>
        <begin position="96"/>
        <end position="119"/>
    </location>
</feature>
<evidence type="ECO:0000256" key="1">
    <source>
        <dbReference type="SAM" id="Phobius"/>
    </source>
</evidence>
<evidence type="ECO:0000313" key="6">
    <source>
        <dbReference type="Proteomes" id="UP000628442"/>
    </source>
</evidence>
<gene>
    <name evidence="4" type="ORF">EYF70_08270</name>
    <name evidence="3" type="ORF">GCM10007387_09980</name>
</gene>
<organism evidence="3 6">
    <name type="scientific">Pseudoduganella albidiflava</name>
    <dbReference type="NCBI Taxonomy" id="321983"/>
    <lineage>
        <taxon>Bacteria</taxon>
        <taxon>Pseudomonadati</taxon>
        <taxon>Pseudomonadota</taxon>
        <taxon>Betaproteobacteria</taxon>
        <taxon>Burkholderiales</taxon>
        <taxon>Oxalobacteraceae</taxon>
        <taxon>Telluria group</taxon>
        <taxon>Pseudoduganella</taxon>
    </lineage>
</organism>
<dbReference type="EMBL" id="BMWV01000002">
    <property type="protein sequence ID" value="GGY30334.1"/>
    <property type="molecule type" value="Genomic_DNA"/>
</dbReference>
<dbReference type="Pfam" id="PF01757">
    <property type="entry name" value="Acyl_transf_3"/>
    <property type="match status" value="1"/>
</dbReference>
<evidence type="ECO:0000313" key="4">
    <source>
        <dbReference type="EMBL" id="QBI00840.1"/>
    </source>
</evidence>
<feature type="transmembrane region" description="Helical" evidence="1">
    <location>
        <begin position="356"/>
        <end position="378"/>
    </location>
</feature>
<dbReference type="GO" id="GO:0016747">
    <property type="term" value="F:acyltransferase activity, transferring groups other than amino-acyl groups"/>
    <property type="evidence" value="ECO:0007669"/>
    <property type="project" value="InterPro"/>
</dbReference>
<name>A0A411WVR0_9BURK</name>
<reference evidence="3" key="1">
    <citation type="journal article" date="2014" name="Int. J. Syst. Evol. Microbiol.">
        <title>Complete genome sequence of Corynebacterium casei LMG S-19264T (=DSM 44701T), isolated from a smear-ripened cheese.</title>
        <authorList>
            <consortium name="US DOE Joint Genome Institute (JGI-PGF)"/>
            <person name="Walter F."/>
            <person name="Albersmeier A."/>
            <person name="Kalinowski J."/>
            <person name="Ruckert C."/>
        </authorList>
    </citation>
    <scope>NUCLEOTIDE SEQUENCE</scope>
    <source>
        <strain evidence="3">KCTC 12343</strain>
    </source>
</reference>
<dbReference type="InterPro" id="IPR050623">
    <property type="entry name" value="Glucan_succinyl_AcylTrfase"/>
</dbReference>
<feature type="domain" description="Acyltransferase 3" evidence="2">
    <location>
        <begin position="12"/>
        <end position="371"/>
    </location>
</feature>
<dbReference type="EMBL" id="CP036401">
    <property type="protein sequence ID" value="QBI00840.1"/>
    <property type="molecule type" value="Genomic_DNA"/>
</dbReference>
<dbReference type="RefSeq" id="WP_131144968.1">
    <property type="nucleotide sequence ID" value="NZ_BMWV01000002.1"/>
</dbReference>
<feature type="transmembrane region" description="Helical" evidence="1">
    <location>
        <begin position="223"/>
        <end position="244"/>
    </location>
</feature>
<reference evidence="4 5" key="2">
    <citation type="submission" date="2019-02" db="EMBL/GenBank/DDBJ databases">
        <title>Draft Genome Sequences of Six Type Strains of the Genus Massilia.</title>
        <authorList>
            <person name="Miess H."/>
            <person name="Frediansyhah A."/>
            <person name="Gross H."/>
        </authorList>
    </citation>
    <scope>NUCLEOTIDE SEQUENCE [LARGE SCALE GENOMIC DNA]</scope>
    <source>
        <strain evidence="4 5">DSM 17472</strain>
    </source>
</reference>
<feature type="transmembrane region" description="Helical" evidence="1">
    <location>
        <begin position="147"/>
        <end position="166"/>
    </location>
</feature>
<dbReference type="Proteomes" id="UP000292307">
    <property type="component" value="Chromosome"/>
</dbReference>
<feature type="transmembrane region" description="Helical" evidence="1">
    <location>
        <begin position="191"/>
        <end position="211"/>
    </location>
</feature>
<keyword evidence="1" id="KW-0812">Transmembrane</keyword>
<keyword evidence="1" id="KW-1133">Transmembrane helix</keyword>
<sequence>MDIQTDERRFHHLDALRASALLIGILLHAIMSFLPGYREARWPISDASTSTGLGIVYYVIHLFRMPLFFLLAGFFARLLHQKLGTRGLLRNRLRRIALPLVAFYFVVMPSIVVAMVWGARQLDIKAAGKVEYPMPIIGPPVPWGHLWFLYMLLVIYLVVVLLRAAVARFDTGGTLRSAAGRLVDLSFRTRLAPLILALPIGASLHGAAWWVQWQGIPSPIAGLVPNVPSMLAYGGAFLAGWFLHRRQDTLELLARDWPLYGVGALLGIAGALYIAGATPKLAVLPLGATGQALYLAAYLGGMWCATFCAIGVAQRCFAAPSARWRYLADASYWMYLMHLPVVFLLQAWMLTWPLHWSAKLALILAITAALLLGSYHFLVRRTFMGVFLNGRKYPATARVAPVNPAGQVPGA</sequence>
<keyword evidence="1" id="KW-0472">Membrane</keyword>
<dbReference type="Proteomes" id="UP000628442">
    <property type="component" value="Unassembled WGS sequence"/>
</dbReference>
<dbReference type="PANTHER" id="PTHR36927">
    <property type="entry name" value="BLR4337 PROTEIN"/>
    <property type="match status" value="1"/>
</dbReference>
<dbReference type="AlphaFoldDB" id="A0A411WVR0"/>
<dbReference type="PANTHER" id="PTHR36927:SF1">
    <property type="entry name" value="MDO-LIKE PROTEIN"/>
    <property type="match status" value="1"/>
</dbReference>
<feature type="transmembrane region" description="Helical" evidence="1">
    <location>
        <begin position="295"/>
        <end position="318"/>
    </location>
</feature>
<accession>A0A411WVR0</accession>
<evidence type="ECO:0000313" key="3">
    <source>
        <dbReference type="EMBL" id="GGY30334.1"/>
    </source>
</evidence>
<feature type="transmembrane region" description="Helical" evidence="1">
    <location>
        <begin position="55"/>
        <end position="76"/>
    </location>
</feature>
<keyword evidence="5" id="KW-1185">Reference proteome</keyword>
<protein>
    <recommendedName>
        <fullName evidence="2">Acyltransferase 3 domain-containing protein</fullName>
    </recommendedName>
</protein>
<evidence type="ECO:0000259" key="2">
    <source>
        <dbReference type="Pfam" id="PF01757"/>
    </source>
</evidence>
<feature type="transmembrane region" description="Helical" evidence="1">
    <location>
        <begin position="15"/>
        <end position="35"/>
    </location>
</feature>
<proteinExistence type="predicted"/>
<reference evidence="3" key="3">
    <citation type="submission" date="2022-12" db="EMBL/GenBank/DDBJ databases">
        <authorList>
            <person name="Sun Q."/>
            <person name="Kim S."/>
        </authorList>
    </citation>
    <scope>NUCLEOTIDE SEQUENCE</scope>
    <source>
        <strain evidence="3">KCTC 12343</strain>
    </source>
</reference>
<evidence type="ECO:0000313" key="5">
    <source>
        <dbReference type="Proteomes" id="UP000292307"/>
    </source>
</evidence>